<gene>
    <name evidence="1" type="ORF">SAMN04487940_112105</name>
</gene>
<evidence type="ECO:0000313" key="2">
    <source>
        <dbReference type="Proteomes" id="UP000182932"/>
    </source>
</evidence>
<dbReference type="AlphaFoldDB" id="A0A975ZPH8"/>
<reference evidence="1 2" key="1">
    <citation type="submission" date="2016-10" db="EMBL/GenBank/DDBJ databases">
        <authorList>
            <person name="Varghese N."/>
            <person name="Submissions S."/>
        </authorList>
    </citation>
    <scope>NUCLEOTIDE SEQUENCE [LARGE SCALE GENOMIC DNA]</scope>
    <source>
        <strain evidence="1 2">FF3</strain>
    </source>
</reference>
<dbReference type="RefSeq" id="WP_048529165.1">
    <property type="nucleotide sequence ID" value="NZ_CATLQZ010000010.1"/>
</dbReference>
<comment type="caution">
    <text evidence="1">The sequence shown here is derived from an EMBL/GenBank/DDBJ whole genome shotgun (WGS) entry which is preliminary data.</text>
</comment>
<proteinExistence type="predicted"/>
<protein>
    <submittedName>
        <fullName evidence="1">Uncharacterized protein</fullName>
    </submittedName>
</protein>
<sequence length="60" mass="6872">MDAIQVTDYASRLVSAHGDKAILEVSQKMRDCEASGKTDEARDWARVRETIHRMRGPRQK</sequence>
<accession>A0A975ZPH8</accession>
<organism evidence="1 2">
    <name type="scientific">Marinovum algicola</name>
    <dbReference type="NCBI Taxonomy" id="42444"/>
    <lineage>
        <taxon>Bacteria</taxon>
        <taxon>Pseudomonadati</taxon>
        <taxon>Pseudomonadota</taxon>
        <taxon>Alphaproteobacteria</taxon>
        <taxon>Rhodobacterales</taxon>
        <taxon>Roseobacteraceae</taxon>
        <taxon>Marinovum</taxon>
    </lineage>
</organism>
<dbReference type="EMBL" id="FNYY01000012">
    <property type="protein sequence ID" value="SEJ87503.1"/>
    <property type="molecule type" value="Genomic_DNA"/>
</dbReference>
<name>A0A975ZPH8_9RHOB</name>
<dbReference type="GeneID" id="80819505"/>
<dbReference type="Proteomes" id="UP000182932">
    <property type="component" value="Unassembled WGS sequence"/>
</dbReference>
<keyword evidence="2" id="KW-1185">Reference proteome</keyword>
<evidence type="ECO:0000313" key="1">
    <source>
        <dbReference type="EMBL" id="SEJ87503.1"/>
    </source>
</evidence>